<dbReference type="Gene3D" id="3.40.190.10">
    <property type="entry name" value="Periplasmic binding protein-like II"/>
    <property type="match status" value="1"/>
</dbReference>
<proteinExistence type="inferred from homology"/>
<name>A0A0G1U581_9BACT</name>
<evidence type="ECO:0000313" key="6">
    <source>
        <dbReference type="EMBL" id="KKU89231.1"/>
    </source>
</evidence>
<evidence type="ECO:0000259" key="5">
    <source>
        <dbReference type="Pfam" id="PF00496"/>
    </source>
</evidence>
<dbReference type="Gene3D" id="3.90.76.10">
    <property type="entry name" value="Dipeptide-binding Protein, Domain 1"/>
    <property type="match status" value="1"/>
</dbReference>
<evidence type="ECO:0000256" key="2">
    <source>
        <dbReference type="ARBA" id="ARBA00022448"/>
    </source>
</evidence>
<evidence type="ECO:0000256" key="3">
    <source>
        <dbReference type="ARBA" id="ARBA00022729"/>
    </source>
</evidence>
<keyword evidence="3" id="KW-0732">Signal</keyword>
<accession>A0A0G1U581</accession>
<dbReference type="InterPro" id="IPR030678">
    <property type="entry name" value="Peptide/Ni-bd"/>
</dbReference>
<dbReference type="AlphaFoldDB" id="A0A0G1U581"/>
<dbReference type="PANTHER" id="PTHR30290">
    <property type="entry name" value="PERIPLASMIC BINDING COMPONENT OF ABC TRANSPORTER"/>
    <property type="match status" value="1"/>
</dbReference>
<feature type="transmembrane region" description="Helical" evidence="4">
    <location>
        <begin position="35"/>
        <end position="53"/>
    </location>
</feature>
<dbReference type="SUPFAM" id="SSF53850">
    <property type="entry name" value="Periplasmic binding protein-like II"/>
    <property type="match status" value="1"/>
</dbReference>
<keyword evidence="4" id="KW-0812">Transmembrane</keyword>
<dbReference type="EMBL" id="LCPC01000015">
    <property type="protein sequence ID" value="KKU89231.1"/>
    <property type="molecule type" value="Genomic_DNA"/>
</dbReference>
<dbReference type="GO" id="GO:0015833">
    <property type="term" value="P:peptide transport"/>
    <property type="evidence" value="ECO:0007669"/>
    <property type="project" value="TreeGrafter"/>
</dbReference>
<keyword evidence="4" id="KW-1133">Transmembrane helix</keyword>
<dbReference type="InterPro" id="IPR000914">
    <property type="entry name" value="SBP_5_dom"/>
</dbReference>
<dbReference type="GO" id="GO:0042597">
    <property type="term" value="C:periplasmic space"/>
    <property type="evidence" value="ECO:0007669"/>
    <property type="project" value="UniProtKB-ARBA"/>
</dbReference>
<keyword evidence="4" id="KW-0472">Membrane</keyword>
<dbReference type="Gene3D" id="3.10.105.10">
    <property type="entry name" value="Dipeptide-binding Protein, Domain 3"/>
    <property type="match status" value="1"/>
</dbReference>
<comment type="similarity">
    <text evidence="1">Belongs to the bacterial solute-binding protein 5 family.</text>
</comment>
<protein>
    <submittedName>
        <fullName evidence="6">Extracellular solute-binding protein family 5</fullName>
    </submittedName>
</protein>
<feature type="domain" description="Solute-binding protein family 5" evidence="5">
    <location>
        <begin position="110"/>
        <end position="484"/>
    </location>
</feature>
<evidence type="ECO:0000313" key="7">
    <source>
        <dbReference type="Proteomes" id="UP000034403"/>
    </source>
</evidence>
<dbReference type="GO" id="GO:0043190">
    <property type="term" value="C:ATP-binding cassette (ABC) transporter complex"/>
    <property type="evidence" value="ECO:0007669"/>
    <property type="project" value="InterPro"/>
</dbReference>
<dbReference type="CDD" id="cd08513">
    <property type="entry name" value="PBP2_thermophilic_Hb8_like"/>
    <property type="match status" value="1"/>
</dbReference>
<dbReference type="Proteomes" id="UP000034403">
    <property type="component" value="Unassembled WGS sequence"/>
</dbReference>
<dbReference type="InterPro" id="IPR039424">
    <property type="entry name" value="SBP_5"/>
</dbReference>
<organism evidence="6 7">
    <name type="scientific">Candidatus Yanofskybacteria bacterium GW2011_GWA1_48_10</name>
    <dbReference type="NCBI Taxonomy" id="1619022"/>
    <lineage>
        <taxon>Bacteria</taxon>
        <taxon>Candidatus Yanofskyibacteriota</taxon>
    </lineage>
</organism>
<dbReference type="PIRSF" id="PIRSF002741">
    <property type="entry name" value="MppA"/>
    <property type="match status" value="1"/>
</dbReference>
<dbReference type="GO" id="GO:1904680">
    <property type="term" value="F:peptide transmembrane transporter activity"/>
    <property type="evidence" value="ECO:0007669"/>
    <property type="project" value="TreeGrafter"/>
</dbReference>
<dbReference type="PANTHER" id="PTHR30290:SF9">
    <property type="entry name" value="OLIGOPEPTIDE-BINDING PROTEIN APPA"/>
    <property type="match status" value="1"/>
</dbReference>
<evidence type="ECO:0000256" key="1">
    <source>
        <dbReference type="ARBA" id="ARBA00005695"/>
    </source>
</evidence>
<keyword evidence="2" id="KW-0813">Transport</keyword>
<gene>
    <name evidence="6" type="ORF">UY20_C0015G0003</name>
</gene>
<dbReference type="Pfam" id="PF00496">
    <property type="entry name" value="SBP_bac_5"/>
    <property type="match status" value="1"/>
</dbReference>
<evidence type="ECO:0000256" key="4">
    <source>
        <dbReference type="SAM" id="Phobius"/>
    </source>
</evidence>
<reference evidence="6 7" key="1">
    <citation type="journal article" date="2015" name="Nature">
        <title>rRNA introns, odd ribosomes, and small enigmatic genomes across a large radiation of phyla.</title>
        <authorList>
            <person name="Brown C.T."/>
            <person name="Hug L.A."/>
            <person name="Thomas B.C."/>
            <person name="Sharon I."/>
            <person name="Castelle C.J."/>
            <person name="Singh A."/>
            <person name="Wilkins M.J."/>
            <person name="Williams K.H."/>
            <person name="Banfield J.F."/>
        </authorList>
    </citation>
    <scope>NUCLEOTIDE SEQUENCE [LARGE SCALE GENOMIC DNA]</scope>
</reference>
<comment type="caution">
    <text evidence="6">The sequence shown here is derived from an EMBL/GenBank/DDBJ whole genome shotgun (WGS) entry which is preliminary data.</text>
</comment>
<sequence length="585" mass="65556">MDYNKLRALLLRRFSMPKERSIRGILRSFTIAEKAVFYFFVSVFLLSGAALLWKVNNAFLVEVPIRGGTLTEGVVGNPRFINPVLAISEADKNLVSLLYSGLVRVTPEGKIENDLAEEVTISDDRRTYTVRLHQNARFHDGTPVTADDVIFTIQKITDPSIKSPKRGNWDGVAVEKIDEKTVSFTLKQAYTPFIYNLTLGILPKHIWKNVSNDEFSFSQFNTLPIGSGPYKVERVERNSGGIPNLYRLAPFENISDKAPFIKNLVFKFYPGETALIEAFSAREVESISGVSPEKTLELQTNNSRIISSPLPRVFAVFFNQSQSKALLNKEARQALNLTSPRKKIVEEILGGYATAITGPMPAGIYSWTSMKENSLTPDEELEIARALLAKAGWRANPETGILEKKSASGTMSLSFSISTSDAPELQRVASELATRWRELGAKVEVLVFETGDLNQNVIRPRNFDALLFGEVVGRDADLYPFWHSSQRTDPGINIALYANSRADKYLDDARSAAEPEAIEKNYKAFAKELETDVPAVFLYTPNFLYVMPEKIKAVNLGSLTVSQDRFLSITDWYIETDKVWKIFAK</sequence>